<dbReference type="EMBL" id="CP003742">
    <property type="protein sequence ID" value="AGI72209.1"/>
    <property type="molecule type" value="Genomic_DNA"/>
</dbReference>
<dbReference type="GO" id="GO:0009693">
    <property type="term" value="P:ethylene biosynthetic process"/>
    <property type="evidence" value="ECO:0007669"/>
    <property type="project" value="UniProtKB-KW"/>
</dbReference>
<evidence type="ECO:0000256" key="4">
    <source>
        <dbReference type="ARBA" id="ARBA00012531"/>
    </source>
</evidence>
<evidence type="ECO:0000256" key="9">
    <source>
        <dbReference type="ARBA" id="ARBA00047725"/>
    </source>
</evidence>
<evidence type="ECO:0000256" key="1">
    <source>
        <dbReference type="ARBA" id="ARBA00001954"/>
    </source>
</evidence>
<evidence type="ECO:0000256" key="10">
    <source>
        <dbReference type="ARBA" id="ARBA00049359"/>
    </source>
</evidence>
<dbReference type="GO" id="GO:0102276">
    <property type="term" value="F:2-oxoglutarate oxygenase/decarboxylase (ethylene-forming) activity"/>
    <property type="evidence" value="ECO:0007669"/>
    <property type="project" value="UniProtKB-EC"/>
</dbReference>
<dbReference type="SUPFAM" id="SSF51197">
    <property type="entry name" value="Clavaminate synthase-like"/>
    <property type="match status" value="1"/>
</dbReference>
<protein>
    <recommendedName>
        <fullName evidence="5">2-oxoglutarate-dependent ethylene/succinate-forming enzyme</fullName>
        <ecNumber evidence="4">1.13.12.19</ecNumber>
        <ecNumber evidence="3">1.14.20.7</ecNumber>
    </recommendedName>
    <alternativeName>
        <fullName evidence="7">2-oxoglutarate dioxygenase (ethylene-forming)</fullName>
    </alternativeName>
    <alternativeName>
        <fullName evidence="8">2-oxoglutarate/L-arginine monooxygenase/decarboxylase (succinate-forming)</fullName>
    </alternativeName>
</protein>
<keyword evidence="6" id="KW-0266">Ethylene biosynthesis</keyword>
<comment type="cofactor">
    <cofactor evidence="1">
        <name>Fe(2+)</name>
        <dbReference type="ChEBI" id="CHEBI:29033"/>
    </cofactor>
</comment>
<dbReference type="KEGG" id="oar:OA238_c21210"/>
<dbReference type="OrthoDB" id="21825at2"/>
<comment type="similarity">
    <text evidence="11">Belongs to the iron/ascorbate-dependent oxidoreductase family.</text>
</comment>
<dbReference type="Pfam" id="PF03171">
    <property type="entry name" value="2OG-FeII_Oxy"/>
    <property type="match status" value="1"/>
</dbReference>
<keyword evidence="11 13" id="KW-0560">Oxidoreductase</keyword>
<dbReference type="InterPro" id="IPR050231">
    <property type="entry name" value="Iron_ascorbate_oxido_reductase"/>
</dbReference>
<dbReference type="HOGENOM" id="CLU_010119_6_1_5"/>
<dbReference type="Pfam" id="PF14226">
    <property type="entry name" value="DIOX_N"/>
    <property type="match status" value="1"/>
</dbReference>
<comment type="pathway">
    <text evidence="2">Alkene biosynthesis; ethylene biosynthesis via 2-oxoglutarate.</text>
</comment>
<comment type="catalytic activity">
    <reaction evidence="9">
        <text>2-oxoglutarate + O2 + 2 H(+) = ethene + 3 CO2 + H2O</text>
        <dbReference type="Rhea" id="RHEA:31523"/>
        <dbReference type="ChEBI" id="CHEBI:15377"/>
        <dbReference type="ChEBI" id="CHEBI:15378"/>
        <dbReference type="ChEBI" id="CHEBI:15379"/>
        <dbReference type="ChEBI" id="CHEBI:16526"/>
        <dbReference type="ChEBI" id="CHEBI:16810"/>
        <dbReference type="ChEBI" id="CHEBI:18153"/>
        <dbReference type="EC" id="1.13.12.19"/>
    </reaction>
</comment>
<dbReference type="InterPro" id="IPR044861">
    <property type="entry name" value="IPNS-like_FE2OG_OXY"/>
</dbReference>
<evidence type="ECO:0000256" key="3">
    <source>
        <dbReference type="ARBA" id="ARBA00012293"/>
    </source>
</evidence>
<name>M9RHY6_9RHOB</name>
<dbReference type="InterPro" id="IPR027443">
    <property type="entry name" value="IPNS-like_sf"/>
</dbReference>
<accession>M9RHY6</accession>
<evidence type="ECO:0000256" key="7">
    <source>
        <dbReference type="ARBA" id="ARBA00031011"/>
    </source>
</evidence>
<dbReference type="eggNOG" id="COG3491">
    <property type="taxonomic scope" value="Bacteria"/>
</dbReference>
<comment type="catalytic activity">
    <reaction evidence="10">
        <text>L-arginine + 2-oxoglutarate + O2 = guanidine + L-glutamate 5-semialdehyde + succinate + CO2</text>
        <dbReference type="Rhea" id="RHEA:31535"/>
        <dbReference type="ChEBI" id="CHEBI:15379"/>
        <dbReference type="ChEBI" id="CHEBI:16526"/>
        <dbReference type="ChEBI" id="CHEBI:16810"/>
        <dbReference type="ChEBI" id="CHEBI:30031"/>
        <dbReference type="ChEBI" id="CHEBI:30087"/>
        <dbReference type="ChEBI" id="CHEBI:32682"/>
        <dbReference type="ChEBI" id="CHEBI:58066"/>
        <dbReference type="EC" id="1.14.20.7"/>
    </reaction>
</comment>
<evidence type="ECO:0000256" key="2">
    <source>
        <dbReference type="ARBA" id="ARBA00004767"/>
    </source>
</evidence>
<dbReference type="RefSeq" id="WP_015495309.1">
    <property type="nucleotide sequence ID" value="NC_020908.1"/>
</dbReference>
<proteinExistence type="inferred from homology"/>
<evidence type="ECO:0000256" key="5">
    <source>
        <dbReference type="ARBA" id="ARBA00019045"/>
    </source>
</evidence>
<dbReference type="EC" id="1.13.12.19" evidence="4"/>
<evidence type="ECO:0000313" key="13">
    <source>
        <dbReference type="EMBL" id="AGI72209.1"/>
    </source>
</evidence>
<dbReference type="GO" id="GO:0046872">
    <property type="term" value="F:metal ion binding"/>
    <property type="evidence" value="ECO:0007669"/>
    <property type="project" value="UniProtKB-KW"/>
</dbReference>
<dbReference type="Gene3D" id="2.60.120.330">
    <property type="entry name" value="B-lactam Antibiotic, Isopenicillin N Synthase, Chain"/>
    <property type="match status" value="1"/>
</dbReference>
<dbReference type="InterPro" id="IPR005123">
    <property type="entry name" value="Oxoglu/Fe-dep_dioxygenase_dom"/>
</dbReference>
<keyword evidence="11" id="KW-0408">Iron</keyword>
<feature type="domain" description="Fe2OG dioxygenase" evidence="12">
    <location>
        <begin position="186"/>
        <end position="291"/>
    </location>
</feature>
<sequence length="326" mass="35423">MTVLLSDLRICYQFREQSERVVMSLSVPRIDATALLAGDPATQNWVAEAATGVGFMTIYNTPVSTAQAQAVLAAYHAFFALPVAEKAACDMAQTGSNRGWGAPGSERVDPDANSDYKQVYDCGVALAPDNPLAALPCYAPNIWPVQPADFRVVLQDYYRDATALALDLLCAVVNAAGLDGEYFRSQFDQPMALLRGNYYPTRPAWAGEKDFGIATHTDYGCLTLLATDGSPGLEVRTRGGGWIPVSAPPGEFVINFGEMLEMWTSGQIKATPHRVVGTAHERISVPLFFNPNHDANIAPFGSDRVIEARTHVETRYAETYLHLNAS</sequence>
<gene>
    <name evidence="13" type="ORF">OA238_c21210</name>
</gene>
<keyword evidence="14" id="KW-1185">Reference proteome</keyword>
<dbReference type="PRINTS" id="PR00682">
    <property type="entry name" value="IPNSYNTHASE"/>
</dbReference>
<dbReference type="PROSITE" id="PS51471">
    <property type="entry name" value="FE2OG_OXY"/>
    <property type="match status" value="1"/>
</dbReference>
<dbReference type="EC" id="1.14.20.7" evidence="3"/>
<evidence type="ECO:0000256" key="8">
    <source>
        <dbReference type="ARBA" id="ARBA00031282"/>
    </source>
</evidence>
<dbReference type="Proteomes" id="UP000004688">
    <property type="component" value="Chromosome"/>
</dbReference>
<organism evidence="13 14">
    <name type="scientific">Octadecabacter arcticus 238</name>
    <dbReference type="NCBI Taxonomy" id="391616"/>
    <lineage>
        <taxon>Bacteria</taxon>
        <taxon>Pseudomonadati</taxon>
        <taxon>Pseudomonadota</taxon>
        <taxon>Alphaproteobacteria</taxon>
        <taxon>Rhodobacterales</taxon>
        <taxon>Roseobacteraceae</taxon>
        <taxon>Octadecabacter</taxon>
    </lineage>
</organism>
<evidence type="ECO:0000313" key="14">
    <source>
        <dbReference type="Proteomes" id="UP000004688"/>
    </source>
</evidence>
<dbReference type="InterPro" id="IPR026992">
    <property type="entry name" value="DIOX_N"/>
</dbReference>
<dbReference type="PANTHER" id="PTHR47990">
    <property type="entry name" value="2-OXOGLUTARATE (2OG) AND FE(II)-DEPENDENT OXYGENASE SUPERFAMILY PROTEIN-RELATED"/>
    <property type="match status" value="1"/>
</dbReference>
<dbReference type="AlphaFoldDB" id="M9RHY6"/>
<evidence type="ECO:0000259" key="12">
    <source>
        <dbReference type="PROSITE" id="PS51471"/>
    </source>
</evidence>
<keyword evidence="11" id="KW-0479">Metal-binding</keyword>
<evidence type="ECO:0000256" key="11">
    <source>
        <dbReference type="RuleBase" id="RU003682"/>
    </source>
</evidence>
<reference evidence="13 14" key="1">
    <citation type="journal article" date="2013" name="PLoS ONE">
        <title>Poles Apart: Arctic and Antarctic Octadecabacter strains Share High Genome Plasticity and a New Type of Xanthorhodopsin.</title>
        <authorList>
            <person name="Vollmers J."/>
            <person name="Voget S."/>
            <person name="Dietrich S."/>
            <person name="Gollnow K."/>
            <person name="Smits M."/>
            <person name="Meyer K."/>
            <person name="Brinkhoff T."/>
            <person name="Simon M."/>
            <person name="Daniel R."/>
        </authorList>
    </citation>
    <scope>NUCLEOTIDE SEQUENCE [LARGE SCALE GENOMIC DNA]</scope>
    <source>
        <strain evidence="13 14">238</strain>
    </source>
</reference>
<evidence type="ECO:0000256" key="6">
    <source>
        <dbReference type="ARBA" id="ARBA00022666"/>
    </source>
</evidence>